<comment type="caution">
    <text evidence="1">The sequence shown here is derived from an EMBL/GenBank/DDBJ whole genome shotgun (WGS) entry which is preliminary data.</text>
</comment>
<dbReference type="EMBL" id="JAMKOV010000080">
    <property type="protein sequence ID" value="KAI8034118.1"/>
    <property type="molecule type" value="Genomic_DNA"/>
</dbReference>
<dbReference type="AlphaFoldDB" id="A0A9P9YCQ2"/>
<organism evidence="1 2">
    <name type="scientific">Drosophila gunungcola</name>
    <name type="common">fruit fly</name>
    <dbReference type="NCBI Taxonomy" id="103775"/>
    <lineage>
        <taxon>Eukaryota</taxon>
        <taxon>Metazoa</taxon>
        <taxon>Ecdysozoa</taxon>
        <taxon>Arthropoda</taxon>
        <taxon>Hexapoda</taxon>
        <taxon>Insecta</taxon>
        <taxon>Pterygota</taxon>
        <taxon>Neoptera</taxon>
        <taxon>Endopterygota</taxon>
        <taxon>Diptera</taxon>
        <taxon>Brachycera</taxon>
        <taxon>Muscomorpha</taxon>
        <taxon>Ephydroidea</taxon>
        <taxon>Drosophilidae</taxon>
        <taxon>Drosophila</taxon>
        <taxon>Sophophora</taxon>
    </lineage>
</organism>
<keyword evidence="2" id="KW-1185">Reference proteome</keyword>
<reference evidence="1" key="1">
    <citation type="journal article" date="2023" name="Genome Biol. Evol.">
        <title>Long-read-based Genome Assembly of Drosophila gunungcola Reveals Fewer Chemosensory Genes in Flower-breeding Species.</title>
        <authorList>
            <person name="Negi A."/>
            <person name="Liao B.Y."/>
            <person name="Yeh S.D."/>
        </authorList>
    </citation>
    <scope>NUCLEOTIDE SEQUENCE</scope>
    <source>
        <strain evidence="1">Sukarami</strain>
    </source>
</reference>
<dbReference type="OrthoDB" id="8003490at2759"/>
<dbReference type="Proteomes" id="UP001059596">
    <property type="component" value="Unassembled WGS sequence"/>
</dbReference>
<gene>
    <name evidence="1" type="ORF">M5D96_013077</name>
</gene>
<sequence length="238" mass="27353">MENLPMEIDDSAPPIHEALINYAATTCRLFYIHDASAWKEWTTNTEYFQDLSADEVCHIFLTEVLPNLETYELSESIKNRFKLLEIHPLFRRVAQGYQYTPDRELASRFVLQKDRDYCLIGDIEKPQESQPRRGSHTVLLDDEGDEPKTCVGYKSKLSQELAAIGSAILSTDLELANGQMLDVAEIHRRLRCAKQNFEDKAILAPLRTDIDDMINKLTVFDELKAKFCRVVSDCKKYA</sequence>
<evidence type="ECO:0000313" key="1">
    <source>
        <dbReference type="EMBL" id="KAI8034118.1"/>
    </source>
</evidence>
<proteinExistence type="predicted"/>
<evidence type="ECO:0000313" key="2">
    <source>
        <dbReference type="Proteomes" id="UP001059596"/>
    </source>
</evidence>
<protein>
    <submittedName>
        <fullName evidence="1">Uncharacterized protein</fullName>
    </submittedName>
</protein>
<accession>A0A9P9YCQ2</accession>
<name>A0A9P9YCQ2_9MUSC</name>